<evidence type="ECO:0000313" key="10">
    <source>
        <dbReference type="EMBL" id="NUU90390.1"/>
    </source>
</evidence>
<protein>
    <recommendedName>
        <fullName evidence="11">MYB family protein</fullName>
    </recommendedName>
</protein>
<dbReference type="InterPro" id="IPR050560">
    <property type="entry name" value="MYB_TF"/>
</dbReference>
<dbReference type="InterPro" id="IPR017930">
    <property type="entry name" value="Myb_dom"/>
</dbReference>
<dbReference type="Pfam" id="PF00249">
    <property type="entry name" value="Myb_DNA-binding"/>
    <property type="match status" value="2"/>
</dbReference>
<comment type="subcellular location">
    <subcellularLocation>
        <location evidence="1">Nucleus</location>
    </subcellularLocation>
</comment>
<evidence type="ECO:0000256" key="1">
    <source>
        <dbReference type="ARBA" id="ARBA00004123"/>
    </source>
</evidence>
<feature type="region of interest" description="Disordered" evidence="7">
    <location>
        <begin position="129"/>
        <end position="257"/>
    </location>
</feature>
<feature type="compositionally biased region" description="Basic and acidic residues" evidence="7">
    <location>
        <begin position="1"/>
        <end position="12"/>
    </location>
</feature>
<feature type="domain" description="HTH myb-type" evidence="9">
    <location>
        <begin position="64"/>
        <end position="113"/>
    </location>
</feature>
<evidence type="ECO:0000256" key="4">
    <source>
        <dbReference type="ARBA" id="ARBA00023125"/>
    </source>
</evidence>
<proteinExistence type="predicted"/>
<dbReference type="GO" id="GO:0000978">
    <property type="term" value="F:RNA polymerase II cis-regulatory region sequence-specific DNA binding"/>
    <property type="evidence" value="ECO:0007669"/>
    <property type="project" value="TreeGrafter"/>
</dbReference>
<dbReference type="FunFam" id="1.10.10.60:FF:000060">
    <property type="entry name" value="MYB transcription factor"/>
    <property type="match status" value="1"/>
</dbReference>
<sequence>MATTRKEMDRIKGPWSPEEDEALKKLVQRHGPRNWSLISKSIPGRSGKSCRLRWCNQLSPQVEHRAFTPEEDDRIIRAHARFGNKWATIARLLNGRTDNAIKNHWNSTLKRKCSSMTDDGNLSNLEGYDGNLDVDDTQPSKRSLSAGSGVPLSTGLYMSPGSPSGSDVSDSSPPGLTSAHNHNIYRPVARTGGVLPPVETASSSDNNDDDPPTLLSLSLPGADPATKLPNRGVEPTQARVVGPTQERVAGSTQDPKPNSVASVLVAVDPAQVTTPGVAGQTGRPGCGFVGLSRELMTVMQEMIRREVRNYMMENSGVGGGMCYQGMSGEGFRNVAVNNRVGLVKLSSEKWRG</sequence>
<dbReference type="FunFam" id="1.10.10.60:FF:000344">
    <property type="entry name" value="Transcription factor MYB44"/>
    <property type="match status" value="1"/>
</dbReference>
<dbReference type="GO" id="GO:0000981">
    <property type="term" value="F:DNA-binding transcription factor activity, RNA polymerase II-specific"/>
    <property type="evidence" value="ECO:0007669"/>
    <property type="project" value="TreeGrafter"/>
</dbReference>
<organism evidence="10">
    <name type="scientific">Populus davidiana</name>
    <dbReference type="NCBI Taxonomy" id="266767"/>
    <lineage>
        <taxon>Eukaryota</taxon>
        <taxon>Viridiplantae</taxon>
        <taxon>Streptophyta</taxon>
        <taxon>Embryophyta</taxon>
        <taxon>Tracheophyta</taxon>
        <taxon>Spermatophyta</taxon>
        <taxon>Magnoliopsida</taxon>
        <taxon>eudicotyledons</taxon>
        <taxon>Gunneridae</taxon>
        <taxon>Pentapetalae</taxon>
        <taxon>rosids</taxon>
        <taxon>fabids</taxon>
        <taxon>Malpighiales</taxon>
        <taxon>Salicaceae</taxon>
        <taxon>Saliceae</taxon>
        <taxon>Populus</taxon>
    </lineage>
</organism>
<evidence type="ECO:0000256" key="6">
    <source>
        <dbReference type="ARBA" id="ARBA00023242"/>
    </source>
</evidence>
<keyword evidence="6" id="KW-0539">Nucleus</keyword>
<evidence type="ECO:0000256" key="7">
    <source>
        <dbReference type="SAM" id="MobiDB-lite"/>
    </source>
</evidence>
<reference evidence="10" key="1">
    <citation type="submission" date="2020-03" db="EMBL/GenBank/DDBJ databases">
        <authorList>
            <person name="Zhang R."/>
        </authorList>
    </citation>
    <scope>NUCLEOTIDE SEQUENCE</scope>
</reference>
<evidence type="ECO:0000256" key="5">
    <source>
        <dbReference type="ARBA" id="ARBA00023163"/>
    </source>
</evidence>
<feature type="domain" description="Myb-like" evidence="8">
    <location>
        <begin position="7"/>
        <end position="58"/>
    </location>
</feature>
<feature type="domain" description="Myb-like" evidence="8">
    <location>
        <begin position="59"/>
        <end position="109"/>
    </location>
</feature>
<dbReference type="PANTHER" id="PTHR45614">
    <property type="entry name" value="MYB PROTEIN-RELATED"/>
    <property type="match status" value="1"/>
</dbReference>
<feature type="region of interest" description="Disordered" evidence="7">
    <location>
        <begin position="1"/>
        <end position="20"/>
    </location>
</feature>
<dbReference type="Gene3D" id="1.10.10.60">
    <property type="entry name" value="Homeodomain-like"/>
    <property type="match status" value="2"/>
</dbReference>
<dbReference type="EMBL" id="GILB01010057">
    <property type="protein sequence ID" value="NUU90390.1"/>
    <property type="molecule type" value="Transcribed_RNA"/>
</dbReference>
<dbReference type="CDD" id="cd00167">
    <property type="entry name" value="SANT"/>
    <property type="match status" value="2"/>
</dbReference>
<evidence type="ECO:0000256" key="3">
    <source>
        <dbReference type="ARBA" id="ARBA00023015"/>
    </source>
</evidence>
<keyword evidence="3" id="KW-0805">Transcription regulation</keyword>
<keyword evidence="2" id="KW-0677">Repeat</keyword>
<dbReference type="PANTHER" id="PTHR45614:SF295">
    <property type="entry name" value="SUCROSE RESPONSIVE ELEMENT BINDING PROTEIN"/>
    <property type="match status" value="1"/>
</dbReference>
<evidence type="ECO:0000256" key="2">
    <source>
        <dbReference type="ARBA" id="ARBA00022737"/>
    </source>
</evidence>
<feature type="domain" description="HTH myb-type" evidence="9">
    <location>
        <begin position="7"/>
        <end position="62"/>
    </location>
</feature>
<feature type="compositionally biased region" description="Low complexity" evidence="7">
    <location>
        <begin position="159"/>
        <end position="175"/>
    </location>
</feature>
<evidence type="ECO:0000259" key="8">
    <source>
        <dbReference type="PROSITE" id="PS50090"/>
    </source>
</evidence>
<dbReference type="PROSITE" id="PS50090">
    <property type="entry name" value="MYB_LIKE"/>
    <property type="match status" value="2"/>
</dbReference>
<dbReference type="InterPro" id="IPR001005">
    <property type="entry name" value="SANT/Myb"/>
</dbReference>
<dbReference type="GO" id="GO:0005634">
    <property type="term" value="C:nucleus"/>
    <property type="evidence" value="ECO:0007669"/>
    <property type="project" value="UniProtKB-SubCell"/>
</dbReference>
<keyword evidence="4" id="KW-0238">DNA-binding</keyword>
<evidence type="ECO:0008006" key="11">
    <source>
        <dbReference type="Google" id="ProtNLM"/>
    </source>
</evidence>
<dbReference type="InterPro" id="IPR009057">
    <property type="entry name" value="Homeodomain-like_sf"/>
</dbReference>
<evidence type="ECO:0000259" key="9">
    <source>
        <dbReference type="PROSITE" id="PS51294"/>
    </source>
</evidence>
<name>A0A6M2EY97_9ROSI</name>
<accession>A0A6M2EY97</accession>
<dbReference type="AlphaFoldDB" id="A0A6M2EY97"/>
<dbReference type="PROSITE" id="PS51294">
    <property type="entry name" value="HTH_MYB"/>
    <property type="match status" value="2"/>
</dbReference>
<keyword evidence="5" id="KW-0804">Transcription</keyword>
<dbReference type="SMART" id="SM00717">
    <property type="entry name" value="SANT"/>
    <property type="match status" value="2"/>
</dbReference>
<dbReference type="SUPFAM" id="SSF46689">
    <property type="entry name" value="Homeodomain-like"/>
    <property type="match status" value="1"/>
</dbReference>